<keyword evidence="1" id="KW-0472">Membrane</keyword>
<dbReference type="EMBL" id="FNJD01000014">
    <property type="protein sequence ID" value="SDP35225.1"/>
    <property type="molecule type" value="Genomic_DNA"/>
</dbReference>
<organism evidence="2 3">
    <name type="scientific">Sulfitobacter litoralis</name>
    <dbReference type="NCBI Taxonomy" id="335975"/>
    <lineage>
        <taxon>Bacteria</taxon>
        <taxon>Pseudomonadati</taxon>
        <taxon>Pseudomonadota</taxon>
        <taxon>Alphaproteobacteria</taxon>
        <taxon>Rhodobacterales</taxon>
        <taxon>Roseobacteraceae</taxon>
        <taxon>Sulfitobacter</taxon>
    </lineage>
</organism>
<feature type="transmembrane region" description="Helical" evidence="1">
    <location>
        <begin position="135"/>
        <end position="153"/>
    </location>
</feature>
<keyword evidence="1" id="KW-0812">Transmembrane</keyword>
<proteinExistence type="predicted"/>
<keyword evidence="1" id="KW-1133">Transmembrane helix</keyword>
<evidence type="ECO:0000256" key="1">
    <source>
        <dbReference type="SAM" id="Phobius"/>
    </source>
</evidence>
<gene>
    <name evidence="2" type="ORF">SAMN04488512_11419</name>
</gene>
<evidence type="ECO:0000313" key="2">
    <source>
        <dbReference type="EMBL" id="SDP35225.1"/>
    </source>
</evidence>
<keyword evidence="3" id="KW-1185">Reference proteome</keyword>
<evidence type="ECO:0000313" key="3">
    <source>
        <dbReference type="Proteomes" id="UP000198646"/>
    </source>
</evidence>
<name>A0ABY0SLU4_9RHOB</name>
<comment type="caution">
    <text evidence="2">The sequence shown here is derived from an EMBL/GenBank/DDBJ whole genome shotgun (WGS) entry which is preliminary data.</text>
</comment>
<dbReference type="Proteomes" id="UP000198646">
    <property type="component" value="Unassembled WGS sequence"/>
</dbReference>
<reference evidence="2 3" key="1">
    <citation type="submission" date="2016-10" db="EMBL/GenBank/DDBJ databases">
        <authorList>
            <person name="Varghese N."/>
            <person name="Submissions S."/>
        </authorList>
    </citation>
    <scope>NUCLEOTIDE SEQUENCE [LARGE SCALE GENOMIC DNA]</scope>
    <source>
        <strain evidence="2 3">DSM 17584</strain>
    </source>
</reference>
<sequence>MLSQVHPLLNPCQVVNYPKQLGTILQDMTALSKYARLEATGLWRSAPDAQRREVIVSIGDATLVISDLRDQALAHWSLAALARSNPGIRPAIYHPDGDPSETLEIPDNEGEMIDAIETLRRVVERHRPRPGRLRFAGVLTSALVVAAVALFWLPGALQDHTLKVVPKVKRTSIGTSLLKKIERVSGGACTNARGRTALAKLGARLSSEPMVVLPAMTRPSLHLPGGLIVLNKTLFEDYESPDIAGGYILAEQTKRTVTDPLQHMLATISIRENFRLLTTGDVSDAALTRYAEHLMAEPSPEPPVDALLARFEKQRLHSTPYAQARDITGETVLPLIEGDPMNGKETDPLLSDADWLRLQNICGG</sequence>
<accession>A0ABY0SLU4</accession>
<protein>
    <submittedName>
        <fullName evidence="2">Uncharacterized protein</fullName>
    </submittedName>
</protein>